<evidence type="ECO:0000313" key="3">
    <source>
        <dbReference type="Proteomes" id="UP000244496"/>
    </source>
</evidence>
<reference evidence="2 3" key="1">
    <citation type="submission" date="2018-04" db="EMBL/GenBank/DDBJ databases">
        <title>Genome sequencing of Gemmobacter.</title>
        <authorList>
            <person name="Yi H."/>
            <person name="Baek M.-G."/>
        </authorList>
    </citation>
    <scope>NUCLEOTIDE SEQUENCE [LARGE SCALE GENOMIC DNA]</scope>
    <source>
        <strain evidence="2 3">HYN0069</strain>
    </source>
</reference>
<gene>
    <name evidence="2" type="ORF">HYN69_16310</name>
</gene>
<dbReference type="PANTHER" id="PTHR43179">
    <property type="entry name" value="RHAMNOSYLTRANSFERASE WBBL"/>
    <property type="match status" value="1"/>
</dbReference>
<keyword evidence="3" id="KW-1185">Reference proteome</keyword>
<dbReference type="EMBL" id="CP028918">
    <property type="protein sequence ID" value="AWB49860.1"/>
    <property type="molecule type" value="Genomic_DNA"/>
</dbReference>
<dbReference type="InterPro" id="IPR029044">
    <property type="entry name" value="Nucleotide-diphossugar_trans"/>
</dbReference>
<organism evidence="2 3">
    <name type="scientific">Paragemmobacter aquarius</name>
    <dbReference type="NCBI Taxonomy" id="2169400"/>
    <lineage>
        <taxon>Bacteria</taxon>
        <taxon>Pseudomonadati</taxon>
        <taxon>Pseudomonadota</taxon>
        <taxon>Alphaproteobacteria</taxon>
        <taxon>Rhodobacterales</taxon>
        <taxon>Paracoccaceae</taxon>
        <taxon>Paragemmobacter</taxon>
    </lineage>
</organism>
<dbReference type="AlphaFoldDB" id="A0A2S0UQ19"/>
<dbReference type="KEGG" id="geh:HYN69_16310"/>
<sequence length="309" mass="33744">MTRNGLCRLDLRASKPFAVCAWFSSRFLLSNNTTIVTVSFNSSTVIRELLESVRGETPCIVVDNGRSDGISALAAEFGADLLRNEGNQGFGRACNAGAALVKTEFIFFVNPDAVIAPGCIDALEEAARQRPDFAAANPRVVDAEGRSKFKTTSILLPDGGTRAPLPQTTTQVPVLSGCALFVRRSLFEAVGGFDPAIFLYHEDHDLAVRLSQHGSLWCVPEALVRHLQGTGASRTAQLAWFKGYHMARSRHFVLKKHARPMPFLRTLFPAFGELLLPHNLFSTRRRSRSLGQLMGALSSLGDHGGYKTK</sequence>
<dbReference type="Pfam" id="PF00535">
    <property type="entry name" value="Glycos_transf_2"/>
    <property type="match status" value="1"/>
</dbReference>
<dbReference type="CDD" id="cd04186">
    <property type="entry name" value="GT_2_like_c"/>
    <property type="match status" value="1"/>
</dbReference>
<dbReference type="Gene3D" id="3.90.550.10">
    <property type="entry name" value="Spore Coat Polysaccharide Biosynthesis Protein SpsA, Chain A"/>
    <property type="match status" value="1"/>
</dbReference>
<dbReference type="GO" id="GO:0016740">
    <property type="term" value="F:transferase activity"/>
    <property type="evidence" value="ECO:0007669"/>
    <property type="project" value="UniProtKB-KW"/>
</dbReference>
<dbReference type="PANTHER" id="PTHR43179:SF7">
    <property type="entry name" value="RHAMNOSYLTRANSFERASE WBBL"/>
    <property type="match status" value="1"/>
</dbReference>
<protein>
    <submittedName>
        <fullName evidence="2">Glycosyltransferase family 2 protein</fullName>
    </submittedName>
</protein>
<keyword evidence="2" id="KW-0808">Transferase</keyword>
<dbReference type="InterPro" id="IPR001173">
    <property type="entry name" value="Glyco_trans_2-like"/>
</dbReference>
<accession>A0A2S0UQ19</accession>
<evidence type="ECO:0000259" key="1">
    <source>
        <dbReference type="Pfam" id="PF00535"/>
    </source>
</evidence>
<feature type="domain" description="Glycosyltransferase 2-like" evidence="1">
    <location>
        <begin position="34"/>
        <end position="190"/>
    </location>
</feature>
<dbReference type="Proteomes" id="UP000244496">
    <property type="component" value="Chromosome"/>
</dbReference>
<dbReference type="SUPFAM" id="SSF53448">
    <property type="entry name" value="Nucleotide-diphospho-sugar transferases"/>
    <property type="match status" value="1"/>
</dbReference>
<evidence type="ECO:0000313" key="2">
    <source>
        <dbReference type="EMBL" id="AWB49860.1"/>
    </source>
</evidence>
<name>A0A2S0UQ19_9RHOB</name>
<proteinExistence type="predicted"/>